<dbReference type="EMBL" id="RZNB01000007">
    <property type="protein sequence ID" value="RWZ46434.1"/>
    <property type="molecule type" value="Genomic_DNA"/>
</dbReference>
<dbReference type="Pfam" id="PF05593">
    <property type="entry name" value="RHS_repeat"/>
    <property type="match status" value="1"/>
</dbReference>
<dbReference type="PANTHER" id="PTHR32305:SF15">
    <property type="entry name" value="PROTEIN RHSA-RELATED"/>
    <property type="match status" value="1"/>
</dbReference>
<dbReference type="InterPro" id="IPR037524">
    <property type="entry name" value="PA14/GLEYA"/>
</dbReference>
<proteinExistence type="predicted"/>
<dbReference type="Pfam" id="PF07691">
    <property type="entry name" value="PA14"/>
    <property type="match status" value="2"/>
</dbReference>
<protein>
    <recommendedName>
        <fullName evidence="2">PA14 domain-containing protein</fullName>
    </recommendedName>
</protein>
<dbReference type="InterPro" id="IPR011658">
    <property type="entry name" value="PA14_dom"/>
</dbReference>
<dbReference type="Gene3D" id="3.90.182.10">
    <property type="entry name" value="Toxin - Anthrax Protective Antigen,domain 1"/>
    <property type="match status" value="2"/>
</dbReference>
<gene>
    <name evidence="3" type="ORF">ELQ90_15425</name>
</gene>
<dbReference type="OrthoDB" id="3751446at2"/>
<dbReference type="PANTHER" id="PTHR32305">
    <property type="match status" value="1"/>
</dbReference>
<evidence type="ECO:0000313" key="4">
    <source>
        <dbReference type="Proteomes" id="UP000288547"/>
    </source>
</evidence>
<accession>A0A444PPS5</accession>
<dbReference type="SMART" id="SM00758">
    <property type="entry name" value="PA14"/>
    <property type="match status" value="2"/>
</dbReference>
<organism evidence="3 4">
    <name type="scientific">Labedella phragmitis</name>
    <dbReference type="NCBI Taxonomy" id="2498849"/>
    <lineage>
        <taxon>Bacteria</taxon>
        <taxon>Bacillati</taxon>
        <taxon>Actinomycetota</taxon>
        <taxon>Actinomycetes</taxon>
        <taxon>Micrococcales</taxon>
        <taxon>Microbacteriaceae</taxon>
        <taxon>Labedella</taxon>
    </lineage>
</organism>
<keyword evidence="4" id="KW-1185">Reference proteome</keyword>
<dbReference type="InterPro" id="IPR031325">
    <property type="entry name" value="RHS_repeat"/>
</dbReference>
<dbReference type="InterPro" id="IPR050708">
    <property type="entry name" value="T6SS_VgrG/RHS"/>
</dbReference>
<feature type="non-terminal residue" evidence="3">
    <location>
        <position position="2038"/>
    </location>
</feature>
<evidence type="ECO:0000256" key="1">
    <source>
        <dbReference type="SAM" id="MobiDB-lite"/>
    </source>
</evidence>
<feature type="domain" description="PA14" evidence="2">
    <location>
        <begin position="751"/>
        <end position="901"/>
    </location>
</feature>
<feature type="domain" description="PA14" evidence="2">
    <location>
        <begin position="1298"/>
        <end position="1441"/>
    </location>
</feature>
<dbReference type="PROSITE" id="PS51820">
    <property type="entry name" value="PA14"/>
    <property type="match status" value="2"/>
</dbReference>
<dbReference type="Gene3D" id="2.180.10.10">
    <property type="entry name" value="RHS repeat-associated core"/>
    <property type="match status" value="2"/>
</dbReference>
<dbReference type="SUPFAM" id="SSF56988">
    <property type="entry name" value="Anthrax protective antigen"/>
    <property type="match status" value="2"/>
</dbReference>
<dbReference type="RefSeq" id="WP_128496181.1">
    <property type="nucleotide sequence ID" value="NZ_RZNB01000007.1"/>
</dbReference>
<feature type="region of interest" description="Disordered" evidence="1">
    <location>
        <begin position="1623"/>
        <end position="1643"/>
    </location>
</feature>
<evidence type="ECO:0000259" key="2">
    <source>
        <dbReference type="PROSITE" id="PS51820"/>
    </source>
</evidence>
<comment type="caution">
    <text evidence="3">The sequence shown here is derived from an EMBL/GenBank/DDBJ whole genome shotgun (WGS) entry which is preliminary data.</text>
</comment>
<dbReference type="NCBIfam" id="TIGR01643">
    <property type="entry name" value="YD_repeat_2x"/>
    <property type="match status" value="2"/>
</dbReference>
<sequence length="2038" mass="214857">MALHRHVLSGVLVRSLRRFWFLLVAFVAVTALVAEVSVSFIVTPASAAEWADPDSLPLVDSPELELPGSEMPDGDFTDPPARDVEEIERVEPADEPTEFDSDVSEIVDREEFEQTYVNPDGTKTTELSTVPLNVELEDGTFVPVDTTLSGDGFLGAFGVGTVTAERHPQVPTFAEHADDDRPFTLTNDEYTIAFELEGSAHARVERNLLPVGDRSTITYPDVEPGVDLTYEVTKTGVKELLVLEDEEAADDGRWTWTVDADGLAVEMNEDGAVVFVDDDDFVQFLIPPAVMWDASAVEGEREAADSPVDMAVDHVAGSTWEIDLIADLDWLEDEDRVYPVWIDPTTSTSQEDVRAFRSDGATRHYGNALVGNSRSDGNTFWRSVVRYDFSKFFGKQVLDAQVCASYAGEGTTNLFKGALRHATGFSYSSTGEALSNFNIGADGCGAGQVLKERIAQWVRESNPDPRIMLSGTESSEYTYKLLATSLYVSWKDFPKAGAAKTPANNATNVSLVPLLSLEGHVKPPEADGMNYNFRVWQGETQVYGSGWIGQDKIQVPQFVLAANTKYTWQADVRDTLHGWLGTSTQRATPRATFTTGTPPTPVQSSAVPADDAVVVTTTPTLSITPGAGANANTRYWFRVATGTDAKSGQLLNSGWRAATSWTLPKGSLEDGGVYSWAVLVTHNGDEYQQYWVNSFRVDKRIGDAGPAPSESVGPATVNLANGNLGLQFTSPTVDTVGGPMGLGFTYNSMQEDRSGLKAEYFDVSPASGQEFTPPNLTGRTPVLVRTDANVSFDWNSSAAGPSLKADYFAARWTGLLTVPEPGSYQFGVASDDGARVSVDGQQVYDKWTAPQGGTLNWGSSKTLTGDPVPFSASYFDKTANASIELWVKKDGGAQTMVPADWFSKKVETLPPGWSSSAALAGEAGYYMAASVTTSAVILTDITGAKHTYKKRSVGGYTPPAGEYGVVALDSKARVTFTEEDGTVTVFNSAGKVAAVTGPADAKKPATPVITYREGTTQVDRVSDPLSEVSPATSPRTFSREVRFVYGGDTVAEVGLSPLDGSSGGSACLTPSGFAAAPVGMLCRIIYPGHAAGADDTTQLFYDASERLVRMVDPGAEVVSFEYDAAGRMTSVRDSLANDWLLADSSRVASSTNAATFAYDSAGRVASVALPAPDGTTAEKRPQTTFTYQSGKTFVDEAGATVPTAAPANGHGRTVTFDAAYRVLTDTSATGLTSSVVWNAEDQQLSSTDPNGRMTTNIYNAQDRVVANYGPAPASCFGADRKPTTACAAVPHSTTTYDNGLSGLAATYWNNRNFSGIPETYSLGIGHPTGALSKDWLLTGPPGVNTDEFSVRLTGLVTFPAAATYTFKTFADDGTRLWIDDLLIVDEWGGGEAHWSDAGTFTAKAGQQARIRIDYFDATSTARLELQWAAGTAALSVVPGSALSPDYGLVATSTVNDSAAAPYGGAAKSLSTSMAYQYPWLGAATSATVDPSGLALTSSATYETLGSGYLRRLSSTMPSGTGSASTSAYYGDTQTLQAVWGGSVCGLPASTPQFGNLKSTTGPTPAVGSAVTTQFVYDLMGRAVGVKRSGDTSWTCTVYDVRGREASTTFSAYGDEPARTVTNGFSSTGTASGDPLTTWTEDPAGRTTTKVDLLGQAVSYTDVWGTATTAVYDRLGRITETSTTAPNGGSRTQSFEYDADGKTERVLLDGKPIADPSYTAGEVTGVVFPGGADDAGNGVSLTNVTRNQTGASTGVTWTFPNGQAAVRDAVVRAQSGRIVANTVTDGSTSETTAYTYDGAGRLLTATGGVVDASYSFAKMGGCGAAPTAGANGNRTSSVVNGVSTTYCYDNADRLTSTTVTGAPEGASGVSSSLASIGYDAHGNTVTLSDQSLVYDVADRHVETNLADGTSIRYTRDASDRIVERRVSKANTPDVVTRFGFSGASDSPDLVLDGDGAVIERTLGLPGGVLASFRPDGSETWAFPNLHGDIVVTTDGAGVRQGARAVYDPFGQPVDPVTGAVGTAAADDAVPDTVSETDAD</sequence>
<name>A0A444PPS5_9MICO</name>
<dbReference type="Proteomes" id="UP000288547">
    <property type="component" value="Unassembled WGS sequence"/>
</dbReference>
<evidence type="ECO:0000313" key="3">
    <source>
        <dbReference type="EMBL" id="RWZ46434.1"/>
    </source>
</evidence>
<dbReference type="InterPro" id="IPR006530">
    <property type="entry name" value="YD"/>
</dbReference>
<reference evidence="3 4" key="1">
    <citation type="submission" date="2018-12" db="EMBL/GenBank/DDBJ databases">
        <authorList>
            <person name="Li F."/>
        </authorList>
    </citation>
    <scope>NUCLEOTIDE SEQUENCE [LARGE SCALE GENOMIC DNA]</scope>
    <source>
        <strain evidence="3 4">11W25H-1</strain>
    </source>
</reference>